<evidence type="ECO:0000313" key="3">
    <source>
        <dbReference type="EMBL" id="VDP26311.1"/>
    </source>
</evidence>
<dbReference type="Pfam" id="PF06325">
    <property type="entry name" value="PrmA"/>
    <property type="match status" value="1"/>
</dbReference>
<gene>
    <name evidence="3" type="ORF">SBAD_LOCUS9816</name>
</gene>
<sequence>MFRSGYGDMLHDKDRNVKYMEGLRNVLQRYKSLDKPVHVLDIGTGTGLLAMLAARLGADRVTACESFKPAFDVAKEIIRLNGFDDVITVIDKRSTDMTEGYHL</sequence>
<dbReference type="CDD" id="cd02440">
    <property type="entry name" value="AdoMet_MTases"/>
    <property type="match status" value="1"/>
</dbReference>
<dbReference type="OrthoDB" id="412876at2759"/>
<keyword evidence="1 2" id="KW-0949">S-adenosyl-L-methionine</keyword>
<dbReference type="InterPro" id="IPR029063">
    <property type="entry name" value="SAM-dependent_MTases_sf"/>
</dbReference>
<dbReference type="InterPro" id="IPR025799">
    <property type="entry name" value="Arg_MeTrfase"/>
</dbReference>
<keyword evidence="2" id="KW-0489">Methyltransferase</keyword>
<dbReference type="Proteomes" id="UP000270296">
    <property type="component" value="Unassembled WGS sequence"/>
</dbReference>
<dbReference type="WBParaSite" id="SBAD_0001016601-mRNA-1">
    <property type="protein sequence ID" value="SBAD_0001016601-mRNA-1"/>
    <property type="gene ID" value="SBAD_0001016601"/>
</dbReference>
<dbReference type="GO" id="GO:0042054">
    <property type="term" value="F:histone methyltransferase activity"/>
    <property type="evidence" value="ECO:0007669"/>
    <property type="project" value="TreeGrafter"/>
</dbReference>
<dbReference type="SUPFAM" id="SSF53335">
    <property type="entry name" value="S-adenosyl-L-methionine-dependent methyltransferases"/>
    <property type="match status" value="1"/>
</dbReference>
<accession>A0A183J1R8</accession>
<evidence type="ECO:0000256" key="2">
    <source>
        <dbReference type="PROSITE-ProRule" id="PRU01015"/>
    </source>
</evidence>
<organism evidence="5">
    <name type="scientific">Soboliphyme baturini</name>
    <dbReference type="NCBI Taxonomy" id="241478"/>
    <lineage>
        <taxon>Eukaryota</taxon>
        <taxon>Metazoa</taxon>
        <taxon>Ecdysozoa</taxon>
        <taxon>Nematoda</taxon>
        <taxon>Enoplea</taxon>
        <taxon>Dorylaimia</taxon>
        <taxon>Dioctophymatida</taxon>
        <taxon>Dioctophymatoidea</taxon>
        <taxon>Soboliphymatidae</taxon>
        <taxon>Soboliphyme</taxon>
    </lineage>
</organism>
<dbReference type="Gene3D" id="3.40.50.150">
    <property type="entry name" value="Vaccinia Virus protein VP39"/>
    <property type="match status" value="1"/>
</dbReference>
<keyword evidence="2" id="KW-0808">Transferase</keyword>
<dbReference type="PANTHER" id="PTHR11006">
    <property type="entry name" value="PROTEIN ARGININE N-METHYLTRANSFERASE"/>
    <property type="match status" value="1"/>
</dbReference>
<dbReference type="PROSITE" id="PS51678">
    <property type="entry name" value="SAM_MT_PRMT"/>
    <property type="match status" value="1"/>
</dbReference>
<reference evidence="5" key="1">
    <citation type="submission" date="2016-06" db="UniProtKB">
        <authorList>
            <consortium name="WormBaseParasite"/>
        </authorList>
    </citation>
    <scope>IDENTIFICATION</scope>
</reference>
<keyword evidence="4" id="KW-1185">Reference proteome</keyword>
<evidence type="ECO:0000256" key="1">
    <source>
        <dbReference type="ARBA" id="ARBA00022691"/>
    </source>
</evidence>
<proteinExistence type="predicted"/>
<dbReference type="GO" id="GO:0016274">
    <property type="term" value="F:protein-arginine N-methyltransferase activity"/>
    <property type="evidence" value="ECO:0007669"/>
    <property type="project" value="InterPro"/>
</dbReference>
<reference evidence="3 4" key="2">
    <citation type="submission" date="2018-11" db="EMBL/GenBank/DDBJ databases">
        <authorList>
            <consortium name="Pathogen Informatics"/>
        </authorList>
    </citation>
    <scope>NUCLEOTIDE SEQUENCE [LARGE SCALE GENOMIC DNA]</scope>
</reference>
<evidence type="ECO:0000313" key="5">
    <source>
        <dbReference type="WBParaSite" id="SBAD_0001016601-mRNA-1"/>
    </source>
</evidence>
<name>A0A183J1R8_9BILA</name>
<dbReference type="EMBL" id="UZAM01013209">
    <property type="protein sequence ID" value="VDP26311.1"/>
    <property type="molecule type" value="Genomic_DNA"/>
</dbReference>
<dbReference type="PANTHER" id="PTHR11006:SF4">
    <property type="entry name" value="PROTEIN ARGININE N-METHYLTRANSFERASE 7"/>
    <property type="match status" value="1"/>
</dbReference>
<dbReference type="AlphaFoldDB" id="A0A183J1R8"/>
<evidence type="ECO:0000313" key="4">
    <source>
        <dbReference type="Proteomes" id="UP000270296"/>
    </source>
</evidence>
<dbReference type="GO" id="GO:0032259">
    <property type="term" value="P:methylation"/>
    <property type="evidence" value="ECO:0007669"/>
    <property type="project" value="UniProtKB-KW"/>
</dbReference>
<protein>
    <submittedName>
        <fullName evidence="5">Methyltransf_25 domain-containing protein</fullName>
    </submittedName>
</protein>